<dbReference type="InterPro" id="IPR010131">
    <property type="entry name" value="MdtP/NodT-like"/>
</dbReference>
<organism evidence="1 2">
    <name type="scientific">Elysia marginata</name>
    <dbReference type="NCBI Taxonomy" id="1093978"/>
    <lineage>
        <taxon>Eukaryota</taxon>
        <taxon>Metazoa</taxon>
        <taxon>Spiralia</taxon>
        <taxon>Lophotrochozoa</taxon>
        <taxon>Mollusca</taxon>
        <taxon>Gastropoda</taxon>
        <taxon>Heterobranchia</taxon>
        <taxon>Euthyneura</taxon>
        <taxon>Panpulmonata</taxon>
        <taxon>Sacoglossa</taxon>
        <taxon>Placobranchoidea</taxon>
        <taxon>Plakobranchidae</taxon>
        <taxon>Elysia</taxon>
    </lineage>
</organism>
<dbReference type="Pfam" id="PF02321">
    <property type="entry name" value="OEP"/>
    <property type="match status" value="2"/>
</dbReference>
<reference evidence="1 2" key="1">
    <citation type="journal article" date="2021" name="Elife">
        <title>Chloroplast acquisition without the gene transfer in kleptoplastic sea slugs, Plakobranchus ocellatus.</title>
        <authorList>
            <person name="Maeda T."/>
            <person name="Takahashi S."/>
            <person name="Yoshida T."/>
            <person name="Shimamura S."/>
            <person name="Takaki Y."/>
            <person name="Nagai Y."/>
            <person name="Toyoda A."/>
            <person name="Suzuki Y."/>
            <person name="Arimoto A."/>
            <person name="Ishii H."/>
            <person name="Satoh N."/>
            <person name="Nishiyama T."/>
            <person name="Hasebe M."/>
            <person name="Maruyama T."/>
            <person name="Minagawa J."/>
            <person name="Obokata J."/>
            <person name="Shigenobu S."/>
        </authorList>
    </citation>
    <scope>NUCLEOTIDE SEQUENCE [LARGE SCALE GENOMIC DNA]</scope>
</reference>
<protein>
    <submittedName>
        <fullName evidence="1">Efflux transporter, outer membrane factor lipoprotein, NodT family</fullName>
    </submittedName>
</protein>
<evidence type="ECO:0000313" key="1">
    <source>
        <dbReference type="EMBL" id="GFR66809.1"/>
    </source>
</evidence>
<gene>
    <name evidence="1" type="ORF">ElyMa_001980400</name>
</gene>
<comment type="caution">
    <text evidence="1">The sequence shown here is derived from an EMBL/GenBank/DDBJ whole genome shotgun (WGS) entry which is preliminary data.</text>
</comment>
<dbReference type="PANTHER" id="PTHR30203">
    <property type="entry name" value="OUTER MEMBRANE CATION EFFLUX PROTEIN"/>
    <property type="match status" value="1"/>
</dbReference>
<dbReference type="GO" id="GO:0015562">
    <property type="term" value="F:efflux transmembrane transporter activity"/>
    <property type="evidence" value="ECO:0007669"/>
    <property type="project" value="InterPro"/>
</dbReference>
<sequence length="340" mass="39006">MTDYTLGLSASWEIDIWKKLRNAKKVAFMKYLSSIEGKHFLVTKLVSEIARMYYELLSLDNQLEILNQNIDIQQKARVIMVLQKKAAKVTELAVKRFEAEIAKNKSHLFYIRQAITETENRINFLVGRYPQHIKRDSKAFLNMVPQTIHTGIPSQLLENRPDIRQATLDLSVAKLNIKIAKAHFYPSFGIRANVGYQAFRPEFLLSSPESIIYSITGDIIAPLVNRNAIKTLYYNASSKQVQAVYNYEQTLLKSYVEVANLLSKVSNLEKSYTLKMKQVNALTKSIDISTRLFRAARADYMEVLLTQRDALDSKIELIETKRKQMEAVVNIYNALGGGWR</sequence>
<proteinExistence type="predicted"/>
<dbReference type="InterPro" id="IPR003423">
    <property type="entry name" value="OMP_efflux"/>
</dbReference>
<accession>A0AAV4F0H4</accession>
<evidence type="ECO:0000313" key="2">
    <source>
        <dbReference type="Proteomes" id="UP000762676"/>
    </source>
</evidence>
<name>A0AAV4F0H4_9GAST</name>
<dbReference type="SUPFAM" id="SSF56954">
    <property type="entry name" value="Outer membrane efflux proteins (OEP)"/>
    <property type="match status" value="1"/>
</dbReference>
<dbReference type="Gene3D" id="2.20.200.10">
    <property type="entry name" value="Outer membrane efflux proteins (OEP)"/>
    <property type="match status" value="1"/>
</dbReference>
<dbReference type="Proteomes" id="UP000762676">
    <property type="component" value="Unassembled WGS sequence"/>
</dbReference>
<dbReference type="Gene3D" id="1.20.1600.10">
    <property type="entry name" value="Outer membrane efflux proteins (OEP)"/>
    <property type="match status" value="1"/>
</dbReference>
<dbReference type="AlphaFoldDB" id="A0AAV4F0H4"/>
<keyword evidence="1" id="KW-0449">Lipoprotein</keyword>
<dbReference type="PANTHER" id="PTHR30203:SF30">
    <property type="entry name" value="OUTER MEMBRANE PROTEIN-RELATED"/>
    <property type="match status" value="1"/>
</dbReference>
<dbReference type="EMBL" id="BMAT01004028">
    <property type="protein sequence ID" value="GFR66809.1"/>
    <property type="molecule type" value="Genomic_DNA"/>
</dbReference>
<keyword evidence="2" id="KW-1185">Reference proteome</keyword>